<accession>A0AAE2BLY7</accession>
<dbReference type="GO" id="GO:0003676">
    <property type="term" value="F:nucleic acid binding"/>
    <property type="evidence" value="ECO:0007669"/>
    <property type="project" value="InterPro"/>
</dbReference>
<dbReference type="Gene3D" id="4.10.60.10">
    <property type="entry name" value="Zinc finger, CCHC-type"/>
    <property type="match status" value="1"/>
</dbReference>
<evidence type="ECO:0000256" key="2">
    <source>
        <dbReference type="SAM" id="MobiDB-lite"/>
    </source>
</evidence>
<dbReference type="Proteomes" id="UP001289374">
    <property type="component" value="Unassembled WGS sequence"/>
</dbReference>
<keyword evidence="1" id="KW-0862">Zinc</keyword>
<dbReference type="InterPro" id="IPR036875">
    <property type="entry name" value="Znf_CCHC_sf"/>
</dbReference>
<dbReference type="InterPro" id="IPR001878">
    <property type="entry name" value="Znf_CCHC"/>
</dbReference>
<organism evidence="4 5">
    <name type="scientific">Sesamum angolense</name>
    <dbReference type="NCBI Taxonomy" id="2727404"/>
    <lineage>
        <taxon>Eukaryota</taxon>
        <taxon>Viridiplantae</taxon>
        <taxon>Streptophyta</taxon>
        <taxon>Embryophyta</taxon>
        <taxon>Tracheophyta</taxon>
        <taxon>Spermatophyta</taxon>
        <taxon>Magnoliopsida</taxon>
        <taxon>eudicotyledons</taxon>
        <taxon>Gunneridae</taxon>
        <taxon>Pentapetalae</taxon>
        <taxon>asterids</taxon>
        <taxon>lamiids</taxon>
        <taxon>Lamiales</taxon>
        <taxon>Pedaliaceae</taxon>
        <taxon>Sesamum</taxon>
    </lineage>
</organism>
<proteinExistence type="predicted"/>
<sequence>MGDLQVIVGSRNSTTTTIILGLLVSCLICRTTIEEDVLEHIHETNTPKEAWDTFAKLFSKKNDTKLQLIESRRNSEARGSKKSDDKARNHQSERNTRIAGGSKNHGNVKKFEGKCYNCGKKGHMERDCWSKRNVAESNVVTSKTEDELDFEASFAVDEDE</sequence>
<evidence type="ECO:0000256" key="1">
    <source>
        <dbReference type="PROSITE-ProRule" id="PRU00047"/>
    </source>
</evidence>
<keyword evidence="1" id="KW-0863">Zinc-finger</keyword>
<dbReference type="EMBL" id="JACGWL010000012">
    <property type="protein sequence ID" value="KAK4390212.1"/>
    <property type="molecule type" value="Genomic_DNA"/>
</dbReference>
<dbReference type="SMART" id="SM00343">
    <property type="entry name" value="ZnF_C2HC"/>
    <property type="match status" value="1"/>
</dbReference>
<keyword evidence="5" id="KW-1185">Reference proteome</keyword>
<dbReference type="AlphaFoldDB" id="A0AAE2BLY7"/>
<dbReference type="SUPFAM" id="SSF57756">
    <property type="entry name" value="Retrovirus zinc finger-like domains"/>
    <property type="match status" value="1"/>
</dbReference>
<evidence type="ECO:0000313" key="5">
    <source>
        <dbReference type="Proteomes" id="UP001289374"/>
    </source>
</evidence>
<reference evidence="4" key="1">
    <citation type="submission" date="2020-06" db="EMBL/GenBank/DDBJ databases">
        <authorList>
            <person name="Li T."/>
            <person name="Hu X."/>
            <person name="Zhang T."/>
            <person name="Song X."/>
            <person name="Zhang H."/>
            <person name="Dai N."/>
            <person name="Sheng W."/>
            <person name="Hou X."/>
            <person name="Wei L."/>
        </authorList>
    </citation>
    <scope>NUCLEOTIDE SEQUENCE</scope>
    <source>
        <strain evidence="4">K16</strain>
        <tissue evidence="4">Leaf</tissue>
    </source>
</reference>
<name>A0AAE2BLY7_9LAMI</name>
<dbReference type="PROSITE" id="PS50158">
    <property type="entry name" value="ZF_CCHC"/>
    <property type="match status" value="1"/>
</dbReference>
<protein>
    <recommendedName>
        <fullName evidence="3">CCHC-type domain-containing protein</fullName>
    </recommendedName>
</protein>
<evidence type="ECO:0000259" key="3">
    <source>
        <dbReference type="PROSITE" id="PS50158"/>
    </source>
</evidence>
<feature type="compositionally biased region" description="Basic and acidic residues" evidence="2">
    <location>
        <begin position="68"/>
        <end position="96"/>
    </location>
</feature>
<reference evidence="4" key="2">
    <citation type="journal article" date="2024" name="Plant">
        <title>Genomic evolution and insights into agronomic trait innovations of Sesamum species.</title>
        <authorList>
            <person name="Miao H."/>
            <person name="Wang L."/>
            <person name="Qu L."/>
            <person name="Liu H."/>
            <person name="Sun Y."/>
            <person name="Le M."/>
            <person name="Wang Q."/>
            <person name="Wei S."/>
            <person name="Zheng Y."/>
            <person name="Lin W."/>
            <person name="Duan Y."/>
            <person name="Cao H."/>
            <person name="Xiong S."/>
            <person name="Wang X."/>
            <person name="Wei L."/>
            <person name="Li C."/>
            <person name="Ma Q."/>
            <person name="Ju M."/>
            <person name="Zhao R."/>
            <person name="Li G."/>
            <person name="Mu C."/>
            <person name="Tian Q."/>
            <person name="Mei H."/>
            <person name="Zhang T."/>
            <person name="Gao T."/>
            <person name="Zhang H."/>
        </authorList>
    </citation>
    <scope>NUCLEOTIDE SEQUENCE</scope>
    <source>
        <strain evidence="4">K16</strain>
    </source>
</reference>
<keyword evidence="1" id="KW-0479">Metal-binding</keyword>
<evidence type="ECO:0000313" key="4">
    <source>
        <dbReference type="EMBL" id="KAK4390212.1"/>
    </source>
</evidence>
<dbReference type="GO" id="GO:0008270">
    <property type="term" value="F:zinc ion binding"/>
    <property type="evidence" value="ECO:0007669"/>
    <property type="project" value="UniProtKB-KW"/>
</dbReference>
<feature type="region of interest" description="Disordered" evidence="2">
    <location>
        <begin position="68"/>
        <end position="105"/>
    </location>
</feature>
<comment type="caution">
    <text evidence="4">The sequence shown here is derived from an EMBL/GenBank/DDBJ whole genome shotgun (WGS) entry which is preliminary data.</text>
</comment>
<dbReference type="Pfam" id="PF00098">
    <property type="entry name" value="zf-CCHC"/>
    <property type="match status" value="1"/>
</dbReference>
<gene>
    <name evidence="4" type="ORF">Sango_2084500</name>
</gene>
<feature type="domain" description="CCHC-type" evidence="3">
    <location>
        <begin position="114"/>
        <end position="128"/>
    </location>
</feature>